<dbReference type="Pfam" id="PF08314">
    <property type="entry name" value="Sec39"/>
    <property type="match status" value="2"/>
</dbReference>
<dbReference type="InterPro" id="IPR013244">
    <property type="entry name" value="Sec39_domain"/>
</dbReference>
<reference evidence="7" key="1">
    <citation type="submission" date="2016-03" db="EMBL/GenBank/DDBJ databases">
        <authorList>
            <person name="Devillers Hugo."/>
        </authorList>
    </citation>
    <scope>NUCLEOTIDE SEQUENCE [LARGE SCALE GENOMIC DNA]</scope>
</reference>
<evidence type="ECO:0000256" key="4">
    <source>
        <dbReference type="ARBA" id="ARBA00022927"/>
    </source>
</evidence>
<evidence type="ECO:0000256" key="1">
    <source>
        <dbReference type="ARBA" id="ARBA00004240"/>
    </source>
</evidence>
<accession>A0A1G4KK59</accession>
<evidence type="ECO:0000256" key="2">
    <source>
        <dbReference type="ARBA" id="ARBA00022448"/>
    </source>
</evidence>
<keyword evidence="3" id="KW-0256">Endoplasmic reticulum</keyword>
<evidence type="ECO:0000313" key="6">
    <source>
        <dbReference type="EMBL" id="SCV04865.1"/>
    </source>
</evidence>
<dbReference type="GO" id="GO:0005783">
    <property type="term" value="C:endoplasmic reticulum"/>
    <property type="evidence" value="ECO:0007669"/>
    <property type="project" value="UniProtKB-SubCell"/>
</dbReference>
<protein>
    <submittedName>
        <fullName evidence="6">LANO_0G13124g1_1</fullName>
    </submittedName>
</protein>
<keyword evidence="4" id="KW-0653">Protein transport</keyword>
<keyword evidence="2" id="KW-0813">Transport</keyword>
<dbReference type="PANTHER" id="PTHR40787:SF3">
    <property type="entry name" value="PROTEIN TRANSPORT PROTEIN SEC39"/>
    <property type="match status" value="1"/>
</dbReference>
<evidence type="ECO:0000313" key="7">
    <source>
        <dbReference type="Proteomes" id="UP000189911"/>
    </source>
</evidence>
<dbReference type="OrthoDB" id="342024at2759"/>
<dbReference type="GO" id="GO:0015031">
    <property type="term" value="P:protein transport"/>
    <property type="evidence" value="ECO:0007669"/>
    <property type="project" value="UniProtKB-KW"/>
</dbReference>
<sequence>MLDHQLYILACFLAARANVSGIEKLLLSQKRLRLADILSIICVLWPELDEPANFGRLLVHLGQATSEEVGLLESLIEGDDELISAVQMDPEALQKRRCTLQEYVDSRVKKTGVTIEDSNWRFNFLKLRVLTCNTAVGDPMFYKSLWCRLSVDKYQEFLAWVTGIVKPLGHFNKRCRVSMLISDFQSCSSFEVLGMIWKSIATHEISTYRAVLTYEIMPYLNYTNSFDIFLEIIFNQENFPLDSLSNYNIYKMISLEMLGLISEDFRSRFEHQVVSILYENGRSLTSLQDLDLFDEHHLILSSVKDDIVIKDQVDVSTLTQYSDQMDLLRIFNLKDIKKLTEDTELAQRSCFSTTCKQLLRSNVSYKVLEKLGSFMQNDFIFGKLDSKLKELIIVESLLDFGKFDVLEQFIAASRIRIEDTVLLKFFWNFFNSASNGGQHRPDMVNARKILDLLPKNKYAHLSTLLSVVDRLSRYSLRLSPGLPFKPSVLLELGTQPFDIISKLLELNESLRKNVDETFDILKGLYVGLELNPSPNFYEEFTRILVLHIEFSLAFFDFEFAVRETKALLKRHNCQKYWSTILQVGKFFDPSWSDSEIPTEVIYLQLEVLENLLHICPQDELEAVVSQWSGLELELSSRDLVNDPYSLANGRFTAEFKTIMLDEASPSASNFLSSSVKWVTGGDM</sequence>
<keyword evidence="7" id="KW-1185">Reference proteome</keyword>
<name>A0A1G4KK59_9SACH</name>
<dbReference type="EMBL" id="LT598453">
    <property type="protein sequence ID" value="SCV04865.1"/>
    <property type="molecule type" value="Genomic_DNA"/>
</dbReference>
<dbReference type="AlphaFoldDB" id="A0A1G4KK59"/>
<gene>
    <name evidence="6" type="ORF">LANO_0G13124G</name>
</gene>
<feature type="domain" description="Sec39" evidence="5">
    <location>
        <begin position="289"/>
        <end position="646"/>
    </location>
</feature>
<feature type="domain" description="Sec39" evidence="5">
    <location>
        <begin position="7"/>
        <end position="224"/>
    </location>
</feature>
<evidence type="ECO:0000256" key="3">
    <source>
        <dbReference type="ARBA" id="ARBA00022824"/>
    </source>
</evidence>
<proteinExistence type="predicted"/>
<organism evidence="6 7">
    <name type="scientific">Lachancea nothofagi CBS 11611</name>
    <dbReference type="NCBI Taxonomy" id="1266666"/>
    <lineage>
        <taxon>Eukaryota</taxon>
        <taxon>Fungi</taxon>
        <taxon>Dikarya</taxon>
        <taxon>Ascomycota</taxon>
        <taxon>Saccharomycotina</taxon>
        <taxon>Saccharomycetes</taxon>
        <taxon>Saccharomycetales</taxon>
        <taxon>Saccharomycetaceae</taxon>
        <taxon>Lachancea</taxon>
    </lineage>
</organism>
<dbReference type="Proteomes" id="UP000189911">
    <property type="component" value="Chromosome G"/>
</dbReference>
<evidence type="ECO:0000259" key="5">
    <source>
        <dbReference type="Pfam" id="PF08314"/>
    </source>
</evidence>
<dbReference type="PANTHER" id="PTHR40787">
    <property type="entry name" value="SECRETED PROTEIN"/>
    <property type="match status" value="1"/>
</dbReference>
<comment type="subcellular location">
    <subcellularLocation>
        <location evidence="1">Endoplasmic reticulum</location>
    </subcellularLocation>
</comment>
<dbReference type="GO" id="GO:0006890">
    <property type="term" value="P:retrograde vesicle-mediated transport, Golgi to endoplasmic reticulum"/>
    <property type="evidence" value="ECO:0007669"/>
    <property type="project" value="InterPro"/>
</dbReference>